<evidence type="ECO:0000313" key="3">
    <source>
        <dbReference type="Proteomes" id="UP000664288"/>
    </source>
</evidence>
<feature type="compositionally biased region" description="Low complexity" evidence="1">
    <location>
        <begin position="63"/>
        <end position="89"/>
    </location>
</feature>
<dbReference type="Proteomes" id="UP000664288">
    <property type="component" value="Unassembled WGS sequence"/>
</dbReference>
<organism evidence="2 3">
    <name type="scientific">Jiella sonneratiae</name>
    <dbReference type="NCBI Taxonomy" id="2816856"/>
    <lineage>
        <taxon>Bacteria</taxon>
        <taxon>Pseudomonadati</taxon>
        <taxon>Pseudomonadota</taxon>
        <taxon>Alphaproteobacteria</taxon>
        <taxon>Hyphomicrobiales</taxon>
        <taxon>Aurantimonadaceae</taxon>
        <taxon>Jiella</taxon>
    </lineage>
</organism>
<reference evidence="2 3" key="1">
    <citation type="submission" date="2021-03" db="EMBL/GenBank/DDBJ databases">
        <title>Whole genome sequence of Jiella sp. MQZ13P-4.</title>
        <authorList>
            <person name="Tuo L."/>
        </authorList>
    </citation>
    <scope>NUCLEOTIDE SEQUENCE [LARGE SCALE GENOMIC DNA]</scope>
    <source>
        <strain evidence="2 3">MQZ13P-4</strain>
    </source>
</reference>
<proteinExistence type="predicted"/>
<dbReference type="PROSITE" id="PS51257">
    <property type="entry name" value="PROKAR_LIPOPROTEIN"/>
    <property type="match status" value="1"/>
</dbReference>
<feature type="compositionally biased region" description="Low complexity" evidence="1">
    <location>
        <begin position="139"/>
        <end position="154"/>
    </location>
</feature>
<name>A0ABS3J9N9_9HYPH</name>
<protein>
    <recommendedName>
        <fullName evidence="4">Lipoprotein</fullName>
    </recommendedName>
</protein>
<gene>
    <name evidence="2" type="ORF">J1C47_22315</name>
</gene>
<feature type="region of interest" description="Disordered" evidence="1">
    <location>
        <begin position="39"/>
        <end position="194"/>
    </location>
</feature>
<dbReference type="EMBL" id="JAFMPY010000041">
    <property type="protein sequence ID" value="MBO0906394.1"/>
    <property type="molecule type" value="Genomic_DNA"/>
</dbReference>
<keyword evidence="3" id="KW-1185">Reference proteome</keyword>
<sequence>MATKPVAGKLAPRAPHHPRAPLLVAAGLGVALSGCTGSDLSIAMGPNGPVPPADIGSASTLGAPPASTALADAAPLAASPSGSVVSAPLSPEPAIGRSPLAPATSTRGGASPQMRWAVGAQPVGQDAEPAPQIASVSEPAASQPAATQPAPYEQPAEEAAADEAPPLRQASLAPAAGEPPLRPAAMRGQVSPSSARTEVQFLPVVGAPQHEAELLARALSEESKKAGVAIRPASDAVAAIRLKGYFSAFEDGGDTVLVYVWDVLDKDDQRIRRIQGEERIADTAQDPWSKVDLETLRKVARETFQEAATVGSSVG</sequence>
<evidence type="ECO:0000313" key="2">
    <source>
        <dbReference type="EMBL" id="MBO0906394.1"/>
    </source>
</evidence>
<evidence type="ECO:0000256" key="1">
    <source>
        <dbReference type="SAM" id="MobiDB-lite"/>
    </source>
</evidence>
<comment type="caution">
    <text evidence="2">The sequence shown here is derived from an EMBL/GenBank/DDBJ whole genome shotgun (WGS) entry which is preliminary data.</text>
</comment>
<accession>A0ABS3J9N9</accession>
<evidence type="ECO:0008006" key="4">
    <source>
        <dbReference type="Google" id="ProtNLM"/>
    </source>
</evidence>
<dbReference type="RefSeq" id="WP_207353026.1">
    <property type="nucleotide sequence ID" value="NZ_JAFMPY010000041.1"/>
</dbReference>